<dbReference type="GO" id="GO:0003677">
    <property type="term" value="F:DNA binding"/>
    <property type="evidence" value="ECO:0007669"/>
    <property type="project" value="UniProtKB-KW"/>
</dbReference>
<dbReference type="PANTHER" id="PTHR33375">
    <property type="entry name" value="CHROMOSOME-PARTITIONING PROTEIN PARB-RELATED"/>
    <property type="match status" value="1"/>
</dbReference>
<name>A0A7T5R4C4_9BACT</name>
<evidence type="ECO:0000256" key="3">
    <source>
        <dbReference type="ARBA" id="ARBA00023125"/>
    </source>
</evidence>
<dbReference type="FunFam" id="3.90.1530.30:FF:000001">
    <property type="entry name" value="Chromosome partitioning protein ParB"/>
    <property type="match status" value="1"/>
</dbReference>
<sequence>MNAAKKRGLGRGLNALFEDDEVTFATQPVPASATGVSAVAGESPHNGRRMLGIDQLQPSPFQPRQYMDEAALAELAQSVAVHGVLQPILVRQKPGHNQIWEIIAGERRWRAAQKAQLHEVPVVIREFDDETAAEIALIENLQRADLNALEEAQGIKRLMDEYGHTQEKLAAVLGKSRSYVANMVRLLNLPVDVQMMMHGGKLSAGHAKILVNVVNPLALARRIADEGLTVREAERLAAGEEKTRPTKTSTSRKAVEKDVNVLALEKDLTDKLGLKVVIDLRKNGAGAVRIDYKTLDQLDDVIRRITSA</sequence>
<dbReference type="Pfam" id="PF23552">
    <property type="entry name" value="ParB_C"/>
    <property type="match status" value="1"/>
</dbReference>
<evidence type="ECO:0000313" key="5">
    <source>
        <dbReference type="EMBL" id="QQG37328.1"/>
    </source>
</evidence>
<dbReference type="AlphaFoldDB" id="A0A7T5R4C4"/>
<dbReference type="InterPro" id="IPR041468">
    <property type="entry name" value="HTH_ParB/Spo0J"/>
</dbReference>
<accession>A0A7T5R4C4</accession>
<protein>
    <submittedName>
        <fullName evidence="5">ParB/RepB/Spo0J family partition protein</fullName>
    </submittedName>
</protein>
<gene>
    <name evidence="5" type="ORF">HYS17_00925</name>
</gene>
<dbReference type="GO" id="GO:0045881">
    <property type="term" value="P:positive regulation of sporulation resulting in formation of a cellular spore"/>
    <property type="evidence" value="ECO:0007669"/>
    <property type="project" value="TreeGrafter"/>
</dbReference>
<dbReference type="GO" id="GO:0005694">
    <property type="term" value="C:chromosome"/>
    <property type="evidence" value="ECO:0007669"/>
    <property type="project" value="TreeGrafter"/>
</dbReference>
<keyword evidence="3" id="KW-0238">DNA-binding</keyword>
<evidence type="ECO:0000256" key="2">
    <source>
        <dbReference type="ARBA" id="ARBA00022829"/>
    </source>
</evidence>
<dbReference type="PANTHER" id="PTHR33375:SF1">
    <property type="entry name" value="CHROMOSOME-PARTITIONING PROTEIN PARB-RELATED"/>
    <property type="match status" value="1"/>
</dbReference>
<dbReference type="NCBIfam" id="TIGR00180">
    <property type="entry name" value="parB_part"/>
    <property type="match status" value="1"/>
</dbReference>
<dbReference type="EMBL" id="CP066681">
    <property type="protein sequence ID" value="QQG37328.1"/>
    <property type="molecule type" value="Genomic_DNA"/>
</dbReference>
<dbReference type="InterPro" id="IPR050336">
    <property type="entry name" value="Chromosome_partition/occlusion"/>
</dbReference>
<dbReference type="InterPro" id="IPR003115">
    <property type="entry name" value="ParB_N"/>
</dbReference>
<dbReference type="SUPFAM" id="SSF110849">
    <property type="entry name" value="ParB/Sulfiredoxin"/>
    <property type="match status" value="1"/>
</dbReference>
<reference evidence="5 6" key="1">
    <citation type="submission" date="2020-07" db="EMBL/GenBank/DDBJ databases">
        <title>Huge and variable diversity of episymbiotic CPR bacteria and DPANN archaea in groundwater ecosystems.</title>
        <authorList>
            <person name="He C.Y."/>
            <person name="Keren R."/>
            <person name="Whittaker M."/>
            <person name="Farag I.F."/>
            <person name="Doudna J."/>
            <person name="Cate J.H.D."/>
            <person name="Banfield J.F."/>
        </authorList>
    </citation>
    <scope>NUCLEOTIDE SEQUENCE [LARGE SCALE GENOMIC DNA]</scope>
    <source>
        <strain evidence="5">NC_groundwater_70_Ag_B-0.1um_54_66</strain>
    </source>
</reference>
<dbReference type="SMART" id="SM00470">
    <property type="entry name" value="ParB"/>
    <property type="match status" value="1"/>
</dbReference>
<dbReference type="Gene3D" id="3.90.1530.30">
    <property type="match status" value="1"/>
</dbReference>
<evidence type="ECO:0000256" key="1">
    <source>
        <dbReference type="ARBA" id="ARBA00006295"/>
    </source>
</evidence>
<dbReference type="Pfam" id="PF02195">
    <property type="entry name" value="ParB_N"/>
    <property type="match status" value="1"/>
</dbReference>
<dbReference type="InterPro" id="IPR057240">
    <property type="entry name" value="ParB_dimer_C"/>
</dbReference>
<dbReference type="GO" id="GO:0007059">
    <property type="term" value="P:chromosome segregation"/>
    <property type="evidence" value="ECO:0007669"/>
    <property type="project" value="UniProtKB-KW"/>
</dbReference>
<dbReference type="InterPro" id="IPR001387">
    <property type="entry name" value="Cro/C1-type_HTH"/>
</dbReference>
<feature type="domain" description="ParB-like N-terminal" evidence="4">
    <location>
        <begin position="49"/>
        <end position="141"/>
    </location>
</feature>
<evidence type="ECO:0000259" key="4">
    <source>
        <dbReference type="SMART" id="SM00470"/>
    </source>
</evidence>
<comment type="similarity">
    <text evidence="1">Belongs to the ParB family.</text>
</comment>
<dbReference type="CDD" id="cd16393">
    <property type="entry name" value="SPO0J_N"/>
    <property type="match status" value="1"/>
</dbReference>
<dbReference type="CDD" id="cd00093">
    <property type="entry name" value="HTH_XRE"/>
    <property type="match status" value="1"/>
</dbReference>
<organism evidence="5 6">
    <name type="scientific">Micavibrio aeruginosavorus</name>
    <dbReference type="NCBI Taxonomy" id="349221"/>
    <lineage>
        <taxon>Bacteria</taxon>
        <taxon>Pseudomonadati</taxon>
        <taxon>Bdellovibrionota</taxon>
        <taxon>Bdellovibrionia</taxon>
        <taxon>Bdellovibrionales</taxon>
        <taxon>Pseudobdellovibrionaceae</taxon>
        <taxon>Micavibrio</taxon>
    </lineage>
</organism>
<dbReference type="Pfam" id="PF17762">
    <property type="entry name" value="HTH_ParB"/>
    <property type="match status" value="1"/>
</dbReference>
<proteinExistence type="inferred from homology"/>
<dbReference type="InterPro" id="IPR036086">
    <property type="entry name" value="ParB/Sulfiredoxin_sf"/>
</dbReference>
<evidence type="ECO:0000313" key="6">
    <source>
        <dbReference type="Proteomes" id="UP000595362"/>
    </source>
</evidence>
<dbReference type="InterPro" id="IPR004437">
    <property type="entry name" value="ParB/RepB/Spo0J"/>
</dbReference>
<dbReference type="Proteomes" id="UP000595362">
    <property type="component" value="Chromosome"/>
</dbReference>
<dbReference type="Gene3D" id="1.10.10.2830">
    <property type="match status" value="1"/>
</dbReference>
<dbReference type="FunFam" id="1.10.10.2830:FF:000001">
    <property type="entry name" value="Chromosome partitioning protein ParB"/>
    <property type="match status" value="1"/>
</dbReference>
<keyword evidence="2" id="KW-0159">Chromosome partition</keyword>